<dbReference type="Proteomes" id="UP000234956">
    <property type="component" value="Unassembled WGS sequence"/>
</dbReference>
<evidence type="ECO:0000313" key="1">
    <source>
        <dbReference type="EMBL" id="PKU49738.1"/>
    </source>
</evidence>
<dbReference type="RefSeq" id="WP_058844148.1">
    <property type="nucleotide sequence ID" value="NZ_PDFK01000014.1"/>
</dbReference>
<dbReference type="AlphaFoldDB" id="A0A2I0UUP7"/>
<protein>
    <submittedName>
        <fullName evidence="1">Uncharacterized protein</fullName>
    </submittedName>
</protein>
<evidence type="ECO:0000313" key="2">
    <source>
        <dbReference type="Proteomes" id="UP000234956"/>
    </source>
</evidence>
<comment type="caution">
    <text evidence="1">The sequence shown here is derived from an EMBL/GenBank/DDBJ whole genome shotgun (WGS) entry which is preliminary data.</text>
</comment>
<dbReference type="EMBL" id="PDFK01000014">
    <property type="protein sequence ID" value="PKU49738.1"/>
    <property type="molecule type" value="Genomic_DNA"/>
</dbReference>
<organism evidence="1 2">
    <name type="scientific">Lysinibacillus fusiformis</name>
    <dbReference type="NCBI Taxonomy" id="28031"/>
    <lineage>
        <taxon>Bacteria</taxon>
        <taxon>Bacillati</taxon>
        <taxon>Bacillota</taxon>
        <taxon>Bacilli</taxon>
        <taxon>Bacillales</taxon>
        <taxon>Bacillaceae</taxon>
        <taxon>Lysinibacillus</taxon>
    </lineage>
</organism>
<sequence length="102" mass="11666">MEIQQAIDTVYNGLVSDNSIPVKLRLNKELDSELLNKVRVALDILIHFYKDKETVPKKLALAMVDIYGAFSFQSGYFEDDLLEQLEDIGIELQEKALELFSD</sequence>
<gene>
    <name evidence="1" type="ORF">CRI88_21880</name>
</gene>
<accession>A0A2I0UUP7</accession>
<reference evidence="1 2" key="1">
    <citation type="submission" date="2017-10" db="EMBL/GenBank/DDBJ databases">
        <title>Draft genome of Lysinibacillus fusiformis strain Juneja, a laboratory-derived pathogen of Drosophila melanogaster.</title>
        <authorList>
            <person name="Smith B.R."/>
            <person name="Unckless R.L."/>
        </authorList>
    </citation>
    <scope>NUCLEOTIDE SEQUENCE [LARGE SCALE GENOMIC DNA]</scope>
    <source>
        <strain evidence="1 2">Juneja</strain>
    </source>
</reference>
<name>A0A2I0UUP7_9BACI</name>
<proteinExistence type="predicted"/>